<reference evidence="2" key="1">
    <citation type="journal article" date="2019" name="Int. J. Syst. Evol. Microbiol.">
        <title>The Global Catalogue of Microorganisms (GCM) 10K type strain sequencing project: providing services to taxonomists for standard genome sequencing and annotation.</title>
        <authorList>
            <consortium name="The Broad Institute Genomics Platform"/>
            <consortium name="The Broad Institute Genome Sequencing Center for Infectious Disease"/>
            <person name="Wu L."/>
            <person name="Ma J."/>
        </authorList>
    </citation>
    <scope>NUCLEOTIDE SEQUENCE [LARGE SCALE GENOMIC DNA]</scope>
    <source>
        <strain evidence="2">JCM 18053</strain>
    </source>
</reference>
<dbReference type="Proteomes" id="UP001499852">
    <property type="component" value="Unassembled WGS sequence"/>
</dbReference>
<dbReference type="RefSeq" id="WP_345735694.1">
    <property type="nucleotide sequence ID" value="NZ_BAABIA010000003.1"/>
</dbReference>
<sequence>MPALHHNHPEAEERTEVQPAVKTLWKAGKHWTTYPEEWQNLIIQCADIQARLRATGAQGRNWSDEDFAGTSAIGGKWASFRVGLYPYPATAKTRTELRLGLDDLLAHARNHELRTQDAAQRAQIAAVSSQFIELPDYQAIRGAISAAHAKIGERNEERLVVFRARTRGGKTWLADKLMEEGIVTWKVTATPCWKASYKAMLLKLAELIGISEAKRTVLDLETVVLKSMKTLAGVLLFEEVQSLCHQSQEFIKTILNETTLTVCIFITNEAHDTLLGKGGNELAQLFARAEANLPASPITAEIVRLFNPALYAQVAHEGQLVRIAKAANDLGALSAVRRITDMIRADVKTGAVITDQIVDAAIADYRSHVPIVRTTRALFGASTTTRKAA</sequence>
<keyword evidence="2" id="KW-1185">Reference proteome</keyword>
<organism evidence="1 2">
    <name type="scientific">Prosthecobacter algae</name>
    <dbReference type="NCBI Taxonomy" id="1144682"/>
    <lineage>
        <taxon>Bacteria</taxon>
        <taxon>Pseudomonadati</taxon>
        <taxon>Verrucomicrobiota</taxon>
        <taxon>Verrucomicrobiia</taxon>
        <taxon>Verrucomicrobiales</taxon>
        <taxon>Verrucomicrobiaceae</taxon>
        <taxon>Prosthecobacter</taxon>
    </lineage>
</organism>
<name>A0ABP9NZA8_9BACT</name>
<evidence type="ECO:0000313" key="1">
    <source>
        <dbReference type="EMBL" id="GAA5137500.1"/>
    </source>
</evidence>
<protein>
    <recommendedName>
        <fullName evidence="3">AAA domain-containing protein</fullName>
    </recommendedName>
</protein>
<evidence type="ECO:0000313" key="2">
    <source>
        <dbReference type="Proteomes" id="UP001499852"/>
    </source>
</evidence>
<comment type="caution">
    <text evidence="1">The sequence shown here is derived from an EMBL/GenBank/DDBJ whole genome shotgun (WGS) entry which is preliminary data.</text>
</comment>
<proteinExistence type="predicted"/>
<dbReference type="EMBL" id="BAABIA010000003">
    <property type="protein sequence ID" value="GAA5137500.1"/>
    <property type="molecule type" value="Genomic_DNA"/>
</dbReference>
<accession>A0ABP9NZA8</accession>
<gene>
    <name evidence="1" type="ORF">GCM10023213_14330</name>
</gene>
<evidence type="ECO:0008006" key="3">
    <source>
        <dbReference type="Google" id="ProtNLM"/>
    </source>
</evidence>